<proteinExistence type="predicted"/>
<dbReference type="EMBL" id="CAADFM010000102">
    <property type="protein sequence ID" value="VFK14196.1"/>
    <property type="molecule type" value="Genomic_DNA"/>
</dbReference>
<protein>
    <submittedName>
        <fullName evidence="2">Uncharacterized protein</fullName>
    </submittedName>
</protein>
<name>A0A450WAU6_9GAMM</name>
<gene>
    <name evidence="2" type="ORF">BECKLPF1236A_GA0070988_101022</name>
</gene>
<feature type="region of interest" description="Disordered" evidence="1">
    <location>
        <begin position="1"/>
        <end position="24"/>
    </location>
</feature>
<organism evidence="2">
    <name type="scientific">Candidatus Kentrum sp. LPFa</name>
    <dbReference type="NCBI Taxonomy" id="2126335"/>
    <lineage>
        <taxon>Bacteria</taxon>
        <taxon>Pseudomonadati</taxon>
        <taxon>Pseudomonadota</taxon>
        <taxon>Gammaproteobacteria</taxon>
        <taxon>Candidatus Kentrum</taxon>
    </lineage>
</organism>
<sequence>MGMPVALGNGVKVDKGSASRKSDSHRIRSLIISVPVSMKKNCRLENRVRENRTHGSEGGAGQTRPYPYKGCRKRVSKIFQITE</sequence>
<accession>A0A450WAU6</accession>
<reference evidence="2" key="1">
    <citation type="submission" date="2019-02" db="EMBL/GenBank/DDBJ databases">
        <authorList>
            <person name="Gruber-Vodicka R. H."/>
            <person name="Seah K. B. B."/>
        </authorList>
    </citation>
    <scope>NUCLEOTIDE SEQUENCE</scope>
    <source>
        <strain evidence="2">BECK_S312</strain>
    </source>
</reference>
<evidence type="ECO:0000313" key="2">
    <source>
        <dbReference type="EMBL" id="VFK14196.1"/>
    </source>
</evidence>
<dbReference type="AlphaFoldDB" id="A0A450WAU6"/>
<feature type="region of interest" description="Disordered" evidence="1">
    <location>
        <begin position="48"/>
        <end position="68"/>
    </location>
</feature>
<feature type="compositionally biased region" description="Basic and acidic residues" evidence="1">
    <location>
        <begin position="12"/>
        <end position="24"/>
    </location>
</feature>
<evidence type="ECO:0000256" key="1">
    <source>
        <dbReference type="SAM" id="MobiDB-lite"/>
    </source>
</evidence>